<evidence type="ECO:0000256" key="1">
    <source>
        <dbReference type="ARBA" id="ARBA00023115"/>
    </source>
</evidence>
<keyword evidence="1" id="KW-0620">Polyamine biosynthesis</keyword>
<dbReference type="PANTHER" id="PTHR43317:SF10">
    <property type="entry name" value="PABS DOMAIN-CONTAINING PROTEIN"/>
    <property type="match status" value="1"/>
</dbReference>
<feature type="chain" id="PRO_5032586735" evidence="2">
    <location>
        <begin position="18"/>
        <end position="197"/>
    </location>
</feature>
<feature type="signal peptide" evidence="2">
    <location>
        <begin position="1"/>
        <end position="17"/>
    </location>
</feature>
<dbReference type="SUPFAM" id="SSF53335">
    <property type="entry name" value="S-adenosyl-L-methionine-dependent methyltransferases"/>
    <property type="match status" value="1"/>
</dbReference>
<evidence type="ECO:0000256" key="2">
    <source>
        <dbReference type="SAM" id="SignalP"/>
    </source>
</evidence>
<comment type="caution">
    <text evidence="4">The sequence shown here is derived from an EMBL/GenBank/DDBJ whole genome shotgun (WGS) entry which is preliminary data.</text>
</comment>
<evidence type="ECO:0000313" key="4">
    <source>
        <dbReference type="EMBL" id="KAF7813594.1"/>
    </source>
</evidence>
<dbReference type="InterPro" id="IPR029063">
    <property type="entry name" value="SAM-dependent_MTases_sf"/>
</dbReference>
<dbReference type="InterPro" id="IPR037163">
    <property type="entry name" value="Spermidine_synt_N_sf"/>
</dbReference>
<dbReference type="EMBL" id="JAAIUW010000010">
    <property type="protein sequence ID" value="KAF7813594.1"/>
    <property type="molecule type" value="Genomic_DNA"/>
</dbReference>
<name>A0A834T0I9_9FABA</name>
<dbReference type="Gene3D" id="3.40.50.150">
    <property type="entry name" value="Vaccinia Virus protein VP39"/>
    <property type="match status" value="1"/>
</dbReference>
<dbReference type="OrthoDB" id="38125at2759"/>
<evidence type="ECO:0000313" key="5">
    <source>
        <dbReference type="Proteomes" id="UP000634136"/>
    </source>
</evidence>
<dbReference type="Pfam" id="PF01564">
    <property type="entry name" value="Spermine_synth"/>
    <property type="match status" value="1"/>
</dbReference>
<evidence type="ECO:0000259" key="3">
    <source>
        <dbReference type="Pfam" id="PF17284"/>
    </source>
</evidence>
<protein>
    <submittedName>
        <fullName evidence="4">Thermospermine synthase ACAULIS5-like</fullName>
    </submittedName>
</protein>
<accession>A0A834T0I9</accession>
<gene>
    <name evidence="4" type="ORF">G2W53_034570</name>
</gene>
<keyword evidence="5" id="KW-1185">Reference proteome</keyword>
<sequence length="197" mass="22888">MWRFWFFRSLMALYVKFLPVLQNGSENDQPNEESDAITDLQDQEVMIPASEHPDFNVTPQPDPTEQWYHERLHPYIKWSFDFHSVLFAGQSKYQEITILNSKPFGKVVLKQSFEFMDANRDITNDERLQIAYKEAKALLMEDVEEKFDVIVGNLGCCPVESIEEPCTNLMFKTLYEQVVKPKLNPDGIFVTQASALP</sequence>
<dbReference type="PANTHER" id="PTHR43317">
    <property type="entry name" value="THERMOSPERMINE SYNTHASE ACAULIS5"/>
    <property type="match status" value="1"/>
</dbReference>
<dbReference type="Gene3D" id="2.30.140.10">
    <property type="entry name" value="Spermidine synthase, tetramerisation domain"/>
    <property type="match status" value="1"/>
</dbReference>
<dbReference type="Proteomes" id="UP000634136">
    <property type="component" value="Unassembled WGS sequence"/>
</dbReference>
<keyword evidence="2" id="KW-0732">Signal</keyword>
<dbReference type="InterPro" id="IPR035246">
    <property type="entry name" value="Spermidine_synt_N"/>
</dbReference>
<dbReference type="Pfam" id="PF17284">
    <property type="entry name" value="Spermine_synt_N"/>
    <property type="match status" value="1"/>
</dbReference>
<dbReference type="AlphaFoldDB" id="A0A834T0I9"/>
<dbReference type="GO" id="GO:0006596">
    <property type="term" value="P:polyamine biosynthetic process"/>
    <property type="evidence" value="ECO:0007669"/>
    <property type="project" value="UniProtKB-KW"/>
</dbReference>
<reference evidence="4" key="1">
    <citation type="submission" date="2020-09" db="EMBL/GenBank/DDBJ databases">
        <title>Genome-Enabled Discovery of Anthraquinone Biosynthesis in Senna tora.</title>
        <authorList>
            <person name="Kang S.-H."/>
            <person name="Pandey R.P."/>
            <person name="Lee C.-M."/>
            <person name="Sim J.-S."/>
            <person name="Jeong J.-T."/>
            <person name="Choi B.-S."/>
            <person name="Jung M."/>
            <person name="Ginzburg D."/>
            <person name="Zhao K."/>
            <person name="Won S.Y."/>
            <person name="Oh T.-J."/>
            <person name="Yu Y."/>
            <person name="Kim N.-H."/>
            <person name="Lee O.R."/>
            <person name="Lee T.-H."/>
            <person name="Bashyal P."/>
            <person name="Kim T.-S."/>
            <person name="Lee W.-H."/>
            <person name="Kawkins C."/>
            <person name="Kim C.-K."/>
            <person name="Kim J.S."/>
            <person name="Ahn B.O."/>
            <person name="Rhee S.Y."/>
            <person name="Sohng J.K."/>
        </authorList>
    </citation>
    <scope>NUCLEOTIDE SEQUENCE</scope>
    <source>
        <tissue evidence="4">Leaf</tissue>
    </source>
</reference>
<organism evidence="4 5">
    <name type="scientific">Senna tora</name>
    <dbReference type="NCBI Taxonomy" id="362788"/>
    <lineage>
        <taxon>Eukaryota</taxon>
        <taxon>Viridiplantae</taxon>
        <taxon>Streptophyta</taxon>
        <taxon>Embryophyta</taxon>
        <taxon>Tracheophyta</taxon>
        <taxon>Spermatophyta</taxon>
        <taxon>Magnoliopsida</taxon>
        <taxon>eudicotyledons</taxon>
        <taxon>Gunneridae</taxon>
        <taxon>Pentapetalae</taxon>
        <taxon>rosids</taxon>
        <taxon>fabids</taxon>
        <taxon>Fabales</taxon>
        <taxon>Fabaceae</taxon>
        <taxon>Caesalpinioideae</taxon>
        <taxon>Cassia clade</taxon>
        <taxon>Senna</taxon>
    </lineage>
</organism>
<proteinExistence type="predicted"/>
<dbReference type="GO" id="GO:0010487">
    <property type="term" value="F:thermospermine synthase activity"/>
    <property type="evidence" value="ECO:0007669"/>
    <property type="project" value="TreeGrafter"/>
</dbReference>
<feature type="domain" description="Spermidine synthase tetramerisation" evidence="3">
    <location>
        <begin position="66"/>
        <end position="108"/>
    </location>
</feature>